<keyword evidence="4" id="KW-1134">Transmembrane beta strand</keyword>
<dbReference type="KEGG" id="mpad:KEF85_04810"/>
<dbReference type="EMBL" id="CP073754">
    <property type="protein sequence ID" value="QWF72486.1"/>
    <property type="molecule type" value="Genomic_DNA"/>
</dbReference>
<dbReference type="GO" id="GO:0015288">
    <property type="term" value="F:porin activity"/>
    <property type="evidence" value="ECO:0007669"/>
    <property type="project" value="TreeGrafter"/>
</dbReference>
<proteinExistence type="inferred from homology"/>
<evidence type="ECO:0000256" key="3">
    <source>
        <dbReference type="ARBA" id="ARBA00022448"/>
    </source>
</evidence>
<evidence type="ECO:0000256" key="4">
    <source>
        <dbReference type="ARBA" id="ARBA00022452"/>
    </source>
</evidence>
<dbReference type="GO" id="GO:0015562">
    <property type="term" value="F:efflux transmembrane transporter activity"/>
    <property type="evidence" value="ECO:0007669"/>
    <property type="project" value="InterPro"/>
</dbReference>
<dbReference type="GO" id="GO:0009279">
    <property type="term" value="C:cell outer membrane"/>
    <property type="evidence" value="ECO:0007669"/>
    <property type="project" value="UniProtKB-SubCell"/>
</dbReference>
<dbReference type="Proteomes" id="UP000676649">
    <property type="component" value="Chromosome"/>
</dbReference>
<gene>
    <name evidence="10" type="ORF">KEF85_04810</name>
</gene>
<evidence type="ECO:0000256" key="7">
    <source>
        <dbReference type="ARBA" id="ARBA00023237"/>
    </source>
</evidence>
<sequence length="441" mass="48383">MRLLVWAIWPLFSHPAQADSAAPAYTLEQVIDLALANNPELGVMQARIGQADAQLGQAMAGFYPQIKTSLSYQYSNNPAQAFSMLIAERRLNFGGTDFNHPGFVEDYRPQVTASYALFRGGQDYYQSQAAQLGIEASELEKSATRNRLLSNVSAAYYGELAAVAAHQYSQRAIAAVQSELEQSRQRYAGGTLLKSDVLSLEVQLAEAREADIQAANAIEIADNMLKTLLGLAVNDVFAINSAQQAPLPKAPPLFDELLNQTLASHPELKAAENRVAIAEKQLAIAQAAYLPKADAYVNYGSDSKNLTYSSARDNVSAGVMVEMDIFNGFSTQEKVKKAEHELTAAQELARQTRLRVENQLKTAQLRLQEALSRAEISELAVQSAEEALRLVNEQRQAGVVTVSRYLEAEVALDRAHTRQVNSRYDALRADADLKQASGFWQ</sequence>
<feature type="chain" id="PRO_5038007473" evidence="9">
    <location>
        <begin position="19"/>
        <end position="441"/>
    </location>
</feature>
<evidence type="ECO:0000256" key="5">
    <source>
        <dbReference type="ARBA" id="ARBA00022692"/>
    </source>
</evidence>
<keyword evidence="6" id="KW-0472">Membrane</keyword>
<dbReference type="InterPro" id="IPR003423">
    <property type="entry name" value="OMP_efflux"/>
</dbReference>
<evidence type="ECO:0000256" key="8">
    <source>
        <dbReference type="SAM" id="Coils"/>
    </source>
</evidence>
<dbReference type="InterPro" id="IPR051906">
    <property type="entry name" value="TolC-like"/>
</dbReference>
<keyword evidence="9" id="KW-0732">Signal</keyword>
<dbReference type="Pfam" id="PF02321">
    <property type="entry name" value="OEP"/>
    <property type="match status" value="2"/>
</dbReference>
<evidence type="ECO:0000256" key="9">
    <source>
        <dbReference type="SAM" id="SignalP"/>
    </source>
</evidence>
<evidence type="ECO:0000256" key="6">
    <source>
        <dbReference type="ARBA" id="ARBA00023136"/>
    </source>
</evidence>
<keyword evidence="7" id="KW-0998">Cell outer membrane</keyword>
<name>A0A975RBP1_9GAMM</name>
<keyword evidence="5" id="KW-0812">Transmembrane</keyword>
<protein>
    <submittedName>
        <fullName evidence="10">TolC family protein</fullName>
    </submittedName>
</protein>
<keyword evidence="8" id="KW-0175">Coiled coil</keyword>
<comment type="similarity">
    <text evidence="2">Belongs to the outer membrane factor (OMF) (TC 1.B.17) family.</text>
</comment>
<evidence type="ECO:0000256" key="1">
    <source>
        <dbReference type="ARBA" id="ARBA00004442"/>
    </source>
</evidence>
<feature type="coiled-coil region" evidence="8">
    <location>
        <begin position="335"/>
        <end position="387"/>
    </location>
</feature>
<dbReference type="PANTHER" id="PTHR30026">
    <property type="entry name" value="OUTER MEMBRANE PROTEIN TOLC"/>
    <property type="match status" value="1"/>
</dbReference>
<accession>A0A975RBP1</accession>
<keyword evidence="11" id="KW-1185">Reference proteome</keyword>
<feature type="signal peptide" evidence="9">
    <location>
        <begin position="1"/>
        <end position="18"/>
    </location>
</feature>
<comment type="subcellular location">
    <subcellularLocation>
        <location evidence="1">Cell outer membrane</location>
    </subcellularLocation>
</comment>
<evidence type="ECO:0000313" key="10">
    <source>
        <dbReference type="EMBL" id="QWF72486.1"/>
    </source>
</evidence>
<keyword evidence="3" id="KW-0813">Transport</keyword>
<dbReference type="GO" id="GO:1990281">
    <property type="term" value="C:efflux pump complex"/>
    <property type="evidence" value="ECO:0007669"/>
    <property type="project" value="TreeGrafter"/>
</dbReference>
<dbReference type="PANTHER" id="PTHR30026:SF20">
    <property type="entry name" value="OUTER MEMBRANE PROTEIN TOLC"/>
    <property type="match status" value="1"/>
</dbReference>
<dbReference type="Gene3D" id="1.20.1600.10">
    <property type="entry name" value="Outer membrane efflux proteins (OEP)"/>
    <property type="match status" value="1"/>
</dbReference>
<reference evidence="10" key="1">
    <citation type="submission" date="2021-04" db="EMBL/GenBank/DDBJ databases">
        <title>Draft genome sequence data of methanotrophic Methylovulum sp. strain S1L and Methylomonas sp. strain S2AM isolated from boreal lake water columns.</title>
        <authorList>
            <person name="Rissanen A.J."/>
            <person name="Mangayil R."/>
            <person name="Svenning M.M."/>
            <person name="Khanongnuch R."/>
        </authorList>
    </citation>
    <scope>NUCLEOTIDE SEQUENCE</scope>
    <source>
        <strain evidence="10">S2AM</strain>
    </source>
</reference>
<evidence type="ECO:0000256" key="2">
    <source>
        <dbReference type="ARBA" id="ARBA00007613"/>
    </source>
</evidence>
<dbReference type="AlphaFoldDB" id="A0A975RBP1"/>
<evidence type="ECO:0000313" key="11">
    <source>
        <dbReference type="Proteomes" id="UP000676649"/>
    </source>
</evidence>
<organism evidence="10 11">
    <name type="scientific">Methylomonas paludis</name>
    <dbReference type="NCBI Taxonomy" id="1173101"/>
    <lineage>
        <taxon>Bacteria</taxon>
        <taxon>Pseudomonadati</taxon>
        <taxon>Pseudomonadota</taxon>
        <taxon>Gammaproteobacteria</taxon>
        <taxon>Methylococcales</taxon>
        <taxon>Methylococcaceae</taxon>
        <taxon>Methylomonas</taxon>
    </lineage>
</organism>
<dbReference type="SUPFAM" id="SSF56954">
    <property type="entry name" value="Outer membrane efflux proteins (OEP)"/>
    <property type="match status" value="1"/>
</dbReference>